<reference evidence="4 5" key="1">
    <citation type="submission" date="2023-02" db="EMBL/GenBank/DDBJ databases">
        <authorList>
            <person name="Maleckis M."/>
        </authorList>
    </citation>
    <scope>NUCLEOTIDE SEQUENCE [LARGE SCALE GENOMIC DNA]</scope>
    <source>
        <strain evidence="4 5">P8-A2</strain>
        <plasmid evidence="4">unnamed1</plasmid>
    </source>
</reference>
<evidence type="ECO:0000256" key="2">
    <source>
        <dbReference type="SAM" id="SignalP"/>
    </source>
</evidence>
<dbReference type="InterPro" id="IPR036852">
    <property type="entry name" value="Peptidase_S8/S53_dom_sf"/>
</dbReference>
<dbReference type="RefSeq" id="WP_266944490.1">
    <property type="nucleotide sequence ID" value="NZ_JAPEMK010000002.1"/>
</dbReference>
<name>A0ABU3V5Q7_9ACTN</name>
<evidence type="ECO:0000259" key="3">
    <source>
        <dbReference type="PROSITE" id="PS51695"/>
    </source>
</evidence>
<dbReference type="PROSITE" id="PS51695">
    <property type="entry name" value="SEDOLISIN"/>
    <property type="match status" value="1"/>
</dbReference>
<accession>A0ABU3V5Q7</accession>
<keyword evidence="4" id="KW-0614">Plasmid</keyword>
<gene>
    <name evidence="4" type="ORF">PU648_56655</name>
</gene>
<dbReference type="EMBL" id="JARAKF010000003">
    <property type="protein sequence ID" value="MDU9001497.1"/>
    <property type="molecule type" value="Genomic_DNA"/>
</dbReference>
<dbReference type="Proteomes" id="UP001257627">
    <property type="component" value="Unassembled WGS sequence"/>
</dbReference>
<proteinExistence type="predicted"/>
<keyword evidence="5" id="KW-1185">Reference proteome</keyword>
<dbReference type="InterPro" id="IPR030400">
    <property type="entry name" value="Sedolisin_dom"/>
</dbReference>
<feature type="region of interest" description="Disordered" evidence="1">
    <location>
        <begin position="29"/>
        <end position="60"/>
    </location>
</feature>
<feature type="chain" id="PRO_5047533944" evidence="2">
    <location>
        <begin position="30"/>
        <end position="419"/>
    </location>
</feature>
<dbReference type="PANTHER" id="PTHR14218:SF15">
    <property type="entry name" value="TRIPEPTIDYL-PEPTIDASE 1"/>
    <property type="match status" value="1"/>
</dbReference>
<dbReference type="Pfam" id="PF00082">
    <property type="entry name" value="Peptidase_S8"/>
    <property type="match status" value="1"/>
</dbReference>
<dbReference type="Gene3D" id="3.40.50.200">
    <property type="entry name" value="Peptidase S8/S53 domain"/>
    <property type="match status" value="1"/>
</dbReference>
<evidence type="ECO:0000313" key="5">
    <source>
        <dbReference type="Proteomes" id="UP001257627"/>
    </source>
</evidence>
<dbReference type="InterPro" id="IPR050819">
    <property type="entry name" value="Tripeptidyl-peptidase_I"/>
</dbReference>
<protein>
    <submittedName>
        <fullName evidence="4">S53 family peptidase</fullName>
    </submittedName>
</protein>
<sequence length="419" mass="43821">MRGVHLFRSLLGAALMVTGLAVAPATAHARTGPGGGDRLPGAAVSAPASPPSYRRVCPQSSKPDRAACMAMVRTDLPRLKSLSPHAKPPGYGPRDIRSAYDLNGRHGHGRTVAITVAYHNPNLESDLAVYRRQFDLPRCTTANGCLRVINQRGGTTPPSGTDSGWALESALDVDAVSAACPDCRILVVEADNNQLNPIFAAIDQAVAQGAKFVSNSYGIPEFFGEFAFDSTFRDNPGVAFTFSAGDSGYGPTFYPAASPYVTAVGGTSLHRAHNRRGWSESVWPGTGSGCSLYEPKPSFQHDPLCANRTMNDVSADADPLTGLAVYNTFGSFGQGWQVGGGTSLSTPLVASVYALAGNPAPGTYPNSYPYARPRAFNDITTGTNGSCGGTYLCTAVKGYDGPTGIGTPHGVTGLRGPTW</sequence>
<dbReference type="PANTHER" id="PTHR14218">
    <property type="entry name" value="PROTEASE S8 TRIPEPTIDYL PEPTIDASE I CLN2"/>
    <property type="match status" value="1"/>
</dbReference>
<evidence type="ECO:0000256" key="1">
    <source>
        <dbReference type="SAM" id="MobiDB-lite"/>
    </source>
</evidence>
<feature type="signal peptide" evidence="2">
    <location>
        <begin position="1"/>
        <end position="29"/>
    </location>
</feature>
<evidence type="ECO:0000313" key="4">
    <source>
        <dbReference type="EMBL" id="MDU9001497.1"/>
    </source>
</evidence>
<organism evidence="4 5">
    <name type="scientific">Streptomyces mirabilis</name>
    <dbReference type="NCBI Taxonomy" id="68239"/>
    <lineage>
        <taxon>Bacteria</taxon>
        <taxon>Bacillati</taxon>
        <taxon>Actinomycetota</taxon>
        <taxon>Actinomycetes</taxon>
        <taxon>Kitasatosporales</taxon>
        <taxon>Streptomycetaceae</taxon>
        <taxon>Streptomyces</taxon>
    </lineage>
</organism>
<dbReference type="CDD" id="cd04056">
    <property type="entry name" value="Peptidases_S53"/>
    <property type="match status" value="1"/>
</dbReference>
<keyword evidence="2" id="KW-0732">Signal</keyword>
<feature type="domain" description="Peptidase S53" evidence="3">
    <location>
        <begin position="90"/>
        <end position="419"/>
    </location>
</feature>
<geneLocation type="plasmid" evidence="4">
    <name>unnamed1</name>
</geneLocation>
<dbReference type="InterPro" id="IPR000209">
    <property type="entry name" value="Peptidase_S8/S53_dom"/>
</dbReference>
<dbReference type="SUPFAM" id="SSF52743">
    <property type="entry name" value="Subtilisin-like"/>
    <property type="match status" value="1"/>
</dbReference>
<comment type="caution">
    <text evidence="4">The sequence shown here is derived from an EMBL/GenBank/DDBJ whole genome shotgun (WGS) entry which is preliminary data.</text>
</comment>